<dbReference type="Proteomes" id="UP000694865">
    <property type="component" value="Unplaced"/>
</dbReference>
<dbReference type="PANTHER" id="PTHR37984:SF13">
    <property type="entry name" value="RIBONUCLEASE H"/>
    <property type="match status" value="1"/>
</dbReference>
<dbReference type="InterPro" id="IPR001584">
    <property type="entry name" value="Integrase_cat-core"/>
</dbReference>
<proteinExistence type="predicted"/>
<sequence length="231" mass="26369">MKAFSRNSVWWPYLDKDIEATVQSCNACQINAKLPPTTPMHPWEYPKGPWDRVHIDFAGPFLNRMFLIVTDAYSKWMEVIPMVSTTSEATINELRGLFSSQGLPTTLVSDNGSQFTSREFQAFMNANGIIHLTWRPPYHPRSNGLAERSVQMFKEGMKKLCSGSVETKLSRFQFKYRVTPHSTTGKTPAELLMGRKLRTHLDLLQPNERSTVLRAQAKQKSGHDTHTVQRV</sequence>
<dbReference type="RefSeq" id="XP_006816901.1">
    <property type="nucleotide sequence ID" value="XM_006816838.1"/>
</dbReference>
<reference evidence="3" key="1">
    <citation type="submission" date="2025-08" db="UniProtKB">
        <authorList>
            <consortium name="RefSeq"/>
        </authorList>
    </citation>
    <scope>IDENTIFICATION</scope>
    <source>
        <tissue evidence="3">Testes</tissue>
    </source>
</reference>
<dbReference type="PROSITE" id="PS50994">
    <property type="entry name" value="INTEGRASE"/>
    <property type="match status" value="1"/>
</dbReference>
<evidence type="ECO:0000313" key="2">
    <source>
        <dbReference type="Proteomes" id="UP000694865"/>
    </source>
</evidence>
<dbReference type="Pfam" id="PF17921">
    <property type="entry name" value="Integrase_H2C2"/>
    <property type="match status" value="1"/>
</dbReference>
<dbReference type="PANTHER" id="PTHR37984">
    <property type="entry name" value="PROTEIN CBG26694"/>
    <property type="match status" value="1"/>
</dbReference>
<dbReference type="InterPro" id="IPR041588">
    <property type="entry name" value="Integrase_H2C2"/>
</dbReference>
<organism evidence="2 3">
    <name type="scientific">Saccoglossus kowalevskii</name>
    <name type="common">Acorn worm</name>
    <dbReference type="NCBI Taxonomy" id="10224"/>
    <lineage>
        <taxon>Eukaryota</taxon>
        <taxon>Metazoa</taxon>
        <taxon>Hemichordata</taxon>
        <taxon>Enteropneusta</taxon>
        <taxon>Harrimaniidae</taxon>
        <taxon>Saccoglossus</taxon>
    </lineage>
</organism>
<evidence type="ECO:0000313" key="3">
    <source>
        <dbReference type="RefSeq" id="XP_006816901.1"/>
    </source>
</evidence>
<dbReference type="InterPro" id="IPR050951">
    <property type="entry name" value="Retrovirus_Pol_polyprotein"/>
</dbReference>
<dbReference type="InterPro" id="IPR036397">
    <property type="entry name" value="RNaseH_sf"/>
</dbReference>
<dbReference type="Gene3D" id="1.10.340.70">
    <property type="match status" value="1"/>
</dbReference>
<keyword evidence="2" id="KW-1185">Reference proteome</keyword>
<protein>
    <submittedName>
        <fullName evidence="3">Uncharacterized protein K02A2.6-like</fullName>
    </submittedName>
</protein>
<dbReference type="Gene3D" id="3.30.420.10">
    <property type="entry name" value="Ribonuclease H-like superfamily/Ribonuclease H"/>
    <property type="match status" value="1"/>
</dbReference>
<evidence type="ECO:0000259" key="1">
    <source>
        <dbReference type="PROSITE" id="PS50994"/>
    </source>
</evidence>
<dbReference type="GeneID" id="102806988"/>
<feature type="domain" description="Integrase catalytic" evidence="1">
    <location>
        <begin position="45"/>
        <end position="196"/>
    </location>
</feature>
<gene>
    <name evidence="3" type="primary">LOC102806988</name>
</gene>
<name>A0ABM0MA60_SACKO</name>
<dbReference type="InterPro" id="IPR012337">
    <property type="entry name" value="RNaseH-like_sf"/>
</dbReference>
<accession>A0ABM0MA60</accession>
<dbReference type="Pfam" id="PF00665">
    <property type="entry name" value="rve"/>
    <property type="match status" value="1"/>
</dbReference>
<dbReference type="SUPFAM" id="SSF53098">
    <property type="entry name" value="Ribonuclease H-like"/>
    <property type="match status" value="1"/>
</dbReference>